<dbReference type="Pfam" id="PF19645">
    <property type="entry name" value="DUF6148"/>
    <property type="match status" value="1"/>
</dbReference>
<dbReference type="AlphaFoldDB" id="A0A414PRA4"/>
<accession>A0A414PRA4</accession>
<dbReference type="Proteomes" id="UP000284676">
    <property type="component" value="Unassembled WGS sequence"/>
</dbReference>
<dbReference type="RefSeq" id="WP_118234546.1">
    <property type="nucleotide sequence ID" value="NZ_CAEUHP010000001.1"/>
</dbReference>
<reference evidence="1 2" key="1">
    <citation type="submission" date="2018-08" db="EMBL/GenBank/DDBJ databases">
        <title>A genome reference for cultivated species of the human gut microbiota.</title>
        <authorList>
            <person name="Zou Y."/>
            <person name="Xue W."/>
            <person name="Luo G."/>
        </authorList>
    </citation>
    <scope>NUCLEOTIDE SEQUENCE [LARGE SCALE GENOMIC DNA]</scope>
    <source>
        <strain evidence="1 2">AM25-1</strain>
    </source>
</reference>
<sequence length="75" mass="8772">MSVITKEIAAQKLSSYLDAETKVLQGQRYKIQDRELERASLSEIRAGIEYWRKKYDSLNGKRRGAKVFRVIPRDL</sequence>
<comment type="caution">
    <text evidence="1">The sequence shown here is derived from an EMBL/GenBank/DDBJ whole genome shotgun (WGS) entry which is preliminary data.</text>
</comment>
<dbReference type="InterPro" id="IPR046146">
    <property type="entry name" value="DUF6148"/>
</dbReference>
<evidence type="ECO:0000313" key="1">
    <source>
        <dbReference type="EMBL" id="RHF71088.1"/>
    </source>
</evidence>
<gene>
    <name evidence="1" type="ORF">DW663_09220</name>
</gene>
<evidence type="ECO:0000313" key="2">
    <source>
        <dbReference type="Proteomes" id="UP000284676"/>
    </source>
</evidence>
<dbReference type="EMBL" id="QRHL01000018">
    <property type="protein sequence ID" value="RHF71088.1"/>
    <property type="molecule type" value="Genomic_DNA"/>
</dbReference>
<name>A0A414PRA4_FUSMR</name>
<protein>
    <submittedName>
        <fullName evidence="1">Uncharacterized protein</fullName>
    </submittedName>
</protein>
<organism evidence="1 2">
    <name type="scientific">Fusobacterium mortiferum</name>
    <dbReference type="NCBI Taxonomy" id="850"/>
    <lineage>
        <taxon>Bacteria</taxon>
        <taxon>Fusobacteriati</taxon>
        <taxon>Fusobacteriota</taxon>
        <taxon>Fusobacteriia</taxon>
        <taxon>Fusobacteriales</taxon>
        <taxon>Fusobacteriaceae</taxon>
        <taxon>Fusobacterium</taxon>
    </lineage>
</organism>
<proteinExistence type="predicted"/>